<proteinExistence type="predicted"/>
<feature type="region of interest" description="Disordered" evidence="1">
    <location>
        <begin position="78"/>
        <end position="98"/>
    </location>
</feature>
<evidence type="ECO:0000313" key="2">
    <source>
        <dbReference type="EMBL" id="KAK1844155.1"/>
    </source>
</evidence>
<sequence length="98" mass="11733">MNPYQRKYRRMTDHEERAFSRLYPAVRDEPNERSGVYTFQEGSNIVIELAENITMPKQRFFRIVAEYKRLRALRRTTSRCPKHSAFRSSPLNPHNDTT</sequence>
<reference evidence="2" key="1">
    <citation type="submission" date="2023-01" db="EMBL/GenBank/DDBJ databases">
        <title>Colletotrichum chrysophilum M932 genome sequence.</title>
        <authorList>
            <person name="Baroncelli R."/>
        </authorList>
    </citation>
    <scope>NUCLEOTIDE SEQUENCE</scope>
    <source>
        <strain evidence="2">M932</strain>
    </source>
</reference>
<evidence type="ECO:0000313" key="3">
    <source>
        <dbReference type="Proteomes" id="UP001243330"/>
    </source>
</evidence>
<keyword evidence="3" id="KW-1185">Reference proteome</keyword>
<feature type="compositionally biased region" description="Polar residues" evidence="1">
    <location>
        <begin position="86"/>
        <end position="98"/>
    </location>
</feature>
<dbReference type="Proteomes" id="UP001243330">
    <property type="component" value="Unassembled WGS sequence"/>
</dbReference>
<comment type="caution">
    <text evidence="2">The sequence shown here is derived from an EMBL/GenBank/DDBJ whole genome shotgun (WGS) entry which is preliminary data.</text>
</comment>
<dbReference type="AlphaFoldDB" id="A0AAD9ED45"/>
<accession>A0AAD9ED45</accession>
<organism evidence="2 3">
    <name type="scientific">Colletotrichum chrysophilum</name>
    <dbReference type="NCBI Taxonomy" id="1836956"/>
    <lineage>
        <taxon>Eukaryota</taxon>
        <taxon>Fungi</taxon>
        <taxon>Dikarya</taxon>
        <taxon>Ascomycota</taxon>
        <taxon>Pezizomycotina</taxon>
        <taxon>Sordariomycetes</taxon>
        <taxon>Hypocreomycetidae</taxon>
        <taxon>Glomerellales</taxon>
        <taxon>Glomerellaceae</taxon>
        <taxon>Colletotrichum</taxon>
        <taxon>Colletotrichum gloeosporioides species complex</taxon>
    </lineage>
</organism>
<dbReference type="EMBL" id="JAQOWY010000323">
    <property type="protein sequence ID" value="KAK1844155.1"/>
    <property type="molecule type" value="Genomic_DNA"/>
</dbReference>
<evidence type="ECO:0000256" key="1">
    <source>
        <dbReference type="SAM" id="MobiDB-lite"/>
    </source>
</evidence>
<name>A0AAD9ED45_9PEZI</name>
<gene>
    <name evidence="2" type="ORF">CCHR01_13210</name>
</gene>
<protein>
    <submittedName>
        <fullName evidence="2">Uncharacterized protein</fullName>
    </submittedName>
</protein>